<gene>
    <name evidence="3" type="ORF">QBA35_07435</name>
</gene>
<sequence>MAHTVPLGLGGAAVAGLVALVGWPFGRLPGPGPPALGLSIPASRPDSRPGSQLYRDARPPRRRAALAAAFAAFLTPATVSLFLATALNRALPATADPGMGLLVGYALAIPVGAAVPVRLLDPPDAV</sequence>
<accession>A0ABU8AHQ4</accession>
<protein>
    <submittedName>
        <fullName evidence="3">Uncharacterized protein</fullName>
    </submittedName>
</protein>
<evidence type="ECO:0000256" key="2">
    <source>
        <dbReference type="SAM" id="Phobius"/>
    </source>
</evidence>
<proteinExistence type="predicted"/>
<dbReference type="Proteomes" id="UP001310290">
    <property type="component" value="Unassembled WGS sequence"/>
</dbReference>
<organism evidence="3 4">
    <name type="scientific">Streptomyces bottropensis</name>
    <dbReference type="NCBI Taxonomy" id="42235"/>
    <lineage>
        <taxon>Bacteria</taxon>
        <taxon>Bacillati</taxon>
        <taxon>Actinomycetota</taxon>
        <taxon>Actinomycetes</taxon>
        <taxon>Kitasatosporales</taxon>
        <taxon>Streptomycetaceae</taxon>
        <taxon>Streptomyces</taxon>
    </lineage>
</organism>
<name>A0ABU8AHQ4_9ACTN</name>
<evidence type="ECO:0000256" key="1">
    <source>
        <dbReference type="SAM" id="MobiDB-lite"/>
    </source>
</evidence>
<keyword evidence="2" id="KW-1133">Transmembrane helix</keyword>
<reference evidence="3" key="1">
    <citation type="submission" date="2023-04" db="EMBL/GenBank/DDBJ databases">
        <title>Genomic diversity of scab-causing Streptomyces spp. in the province of Quebec, Canada.</title>
        <authorList>
            <person name="Biessy A."/>
            <person name="Cadieux M."/>
            <person name="Ciotola M."/>
            <person name="Filion M."/>
        </authorList>
    </citation>
    <scope>NUCLEOTIDE SEQUENCE</scope>
    <source>
        <strain evidence="3">B21-115</strain>
    </source>
</reference>
<feature type="region of interest" description="Disordered" evidence="1">
    <location>
        <begin position="36"/>
        <end position="58"/>
    </location>
</feature>
<evidence type="ECO:0000313" key="3">
    <source>
        <dbReference type="EMBL" id="MEH0633204.1"/>
    </source>
</evidence>
<comment type="caution">
    <text evidence="3">The sequence shown here is derived from an EMBL/GenBank/DDBJ whole genome shotgun (WGS) entry which is preliminary data.</text>
</comment>
<feature type="transmembrane region" description="Helical" evidence="2">
    <location>
        <begin position="6"/>
        <end position="26"/>
    </location>
</feature>
<keyword evidence="2" id="KW-0812">Transmembrane</keyword>
<dbReference type="EMBL" id="JARULZ010000001">
    <property type="protein sequence ID" value="MEH0633204.1"/>
    <property type="molecule type" value="Genomic_DNA"/>
</dbReference>
<feature type="transmembrane region" description="Helical" evidence="2">
    <location>
        <begin position="64"/>
        <end position="87"/>
    </location>
</feature>
<feature type="transmembrane region" description="Helical" evidence="2">
    <location>
        <begin position="99"/>
        <end position="120"/>
    </location>
</feature>
<keyword evidence="2" id="KW-0472">Membrane</keyword>
<dbReference type="RefSeq" id="WP_334658065.1">
    <property type="nucleotide sequence ID" value="NZ_JARULZ010000001.1"/>
</dbReference>
<evidence type="ECO:0000313" key="4">
    <source>
        <dbReference type="Proteomes" id="UP001310290"/>
    </source>
</evidence>
<keyword evidence="4" id="KW-1185">Reference proteome</keyword>